<keyword evidence="4" id="KW-1015">Disulfide bond</keyword>
<dbReference type="SUPFAM" id="SSF48726">
    <property type="entry name" value="Immunoglobulin"/>
    <property type="match status" value="1"/>
</dbReference>
<dbReference type="SMART" id="SM00408">
    <property type="entry name" value="IGc2"/>
    <property type="match status" value="1"/>
</dbReference>
<dbReference type="InterPro" id="IPR036179">
    <property type="entry name" value="Ig-like_dom_sf"/>
</dbReference>
<protein>
    <recommendedName>
        <fullName evidence="12">Kazal-type serine protease inhibitor domain-containing protein 1</fullName>
    </recommendedName>
</protein>
<organism evidence="10 11">
    <name type="scientific">Denticeps clupeoides</name>
    <name type="common">denticle herring</name>
    <dbReference type="NCBI Taxonomy" id="299321"/>
    <lineage>
        <taxon>Eukaryota</taxon>
        <taxon>Metazoa</taxon>
        <taxon>Chordata</taxon>
        <taxon>Craniata</taxon>
        <taxon>Vertebrata</taxon>
        <taxon>Euteleostomi</taxon>
        <taxon>Actinopterygii</taxon>
        <taxon>Neopterygii</taxon>
        <taxon>Teleostei</taxon>
        <taxon>Clupei</taxon>
        <taxon>Clupeiformes</taxon>
        <taxon>Denticipitoidei</taxon>
        <taxon>Denticipitidae</taxon>
        <taxon>Denticeps</taxon>
    </lineage>
</organism>
<dbReference type="SUPFAM" id="SSF57184">
    <property type="entry name" value="Growth factor receptor domain"/>
    <property type="match status" value="1"/>
</dbReference>
<dbReference type="InterPro" id="IPR007110">
    <property type="entry name" value="Ig-like_dom"/>
</dbReference>
<dbReference type="FunFam" id="2.60.40.10:FF:000032">
    <property type="entry name" value="palladin isoform X1"/>
    <property type="match status" value="1"/>
</dbReference>
<dbReference type="PANTHER" id="PTHR14186">
    <property type="entry name" value="INSULIN-LIKE GROWTH FACTOR BINDING PROTEIN-RELATED"/>
    <property type="match status" value="1"/>
</dbReference>
<proteinExistence type="predicted"/>
<gene>
    <name evidence="10" type="primary">kazald3</name>
</gene>
<dbReference type="Pfam" id="PF07648">
    <property type="entry name" value="Kazal_2"/>
    <property type="match status" value="1"/>
</dbReference>
<name>A0AAY4DAL5_9TELE</name>
<evidence type="ECO:0008006" key="12">
    <source>
        <dbReference type="Google" id="ProtNLM"/>
    </source>
</evidence>
<dbReference type="Proteomes" id="UP000694580">
    <property type="component" value="Chromosome 11"/>
</dbReference>
<dbReference type="InterPro" id="IPR013783">
    <property type="entry name" value="Ig-like_fold"/>
</dbReference>
<reference evidence="10 11" key="1">
    <citation type="submission" date="2020-06" db="EMBL/GenBank/DDBJ databases">
        <authorList>
            <consortium name="Wellcome Sanger Institute Data Sharing"/>
        </authorList>
    </citation>
    <scope>NUCLEOTIDE SEQUENCE [LARGE SCALE GENOMIC DNA]</scope>
</reference>
<dbReference type="PROSITE" id="PS51465">
    <property type="entry name" value="KAZAL_2"/>
    <property type="match status" value="1"/>
</dbReference>
<dbReference type="GeneTree" id="ENSGT00530000063555"/>
<dbReference type="InterPro" id="IPR003599">
    <property type="entry name" value="Ig_sub"/>
</dbReference>
<evidence type="ECO:0000256" key="5">
    <source>
        <dbReference type="ARBA" id="ARBA00023319"/>
    </source>
</evidence>
<feature type="domain" description="IGFBP N-terminal" evidence="8">
    <location>
        <begin position="41"/>
        <end position="112"/>
    </location>
</feature>
<dbReference type="CDD" id="cd00104">
    <property type="entry name" value="KAZAL_FS"/>
    <property type="match status" value="1"/>
</dbReference>
<feature type="domain" description="Kazal-like" evidence="9">
    <location>
        <begin position="95"/>
        <end position="150"/>
    </location>
</feature>
<evidence type="ECO:0000256" key="1">
    <source>
        <dbReference type="ARBA" id="ARBA00004613"/>
    </source>
</evidence>
<dbReference type="GO" id="GO:0009966">
    <property type="term" value="P:regulation of signal transduction"/>
    <property type="evidence" value="ECO:0007669"/>
    <property type="project" value="TreeGrafter"/>
</dbReference>
<dbReference type="Pfam" id="PF13927">
    <property type="entry name" value="Ig_3"/>
    <property type="match status" value="1"/>
</dbReference>
<evidence type="ECO:0000259" key="9">
    <source>
        <dbReference type="PROSITE" id="PS51465"/>
    </source>
</evidence>
<dbReference type="InterPro" id="IPR000867">
    <property type="entry name" value="IGFBP-like"/>
</dbReference>
<dbReference type="Gene3D" id="4.10.40.20">
    <property type="match status" value="1"/>
</dbReference>
<dbReference type="SUPFAM" id="SSF100895">
    <property type="entry name" value="Kazal-type serine protease inhibitors"/>
    <property type="match status" value="1"/>
</dbReference>
<evidence type="ECO:0000313" key="10">
    <source>
        <dbReference type="Ensembl" id="ENSDCDP00010042458.1"/>
    </source>
</evidence>
<dbReference type="PROSITE" id="PS51323">
    <property type="entry name" value="IGFBP_N_2"/>
    <property type="match status" value="1"/>
</dbReference>
<dbReference type="GO" id="GO:0001558">
    <property type="term" value="P:regulation of cell growth"/>
    <property type="evidence" value="ECO:0007669"/>
    <property type="project" value="InterPro"/>
</dbReference>
<evidence type="ECO:0000259" key="8">
    <source>
        <dbReference type="PROSITE" id="PS51323"/>
    </source>
</evidence>
<accession>A0AAY4DAL5</accession>
<feature type="signal peptide" evidence="6">
    <location>
        <begin position="1"/>
        <end position="17"/>
    </location>
</feature>
<keyword evidence="3 6" id="KW-0732">Signal</keyword>
<evidence type="ECO:0000313" key="11">
    <source>
        <dbReference type="Proteomes" id="UP000694580"/>
    </source>
</evidence>
<dbReference type="Gene3D" id="3.30.60.30">
    <property type="match status" value="1"/>
</dbReference>
<keyword evidence="11" id="KW-1185">Reference proteome</keyword>
<dbReference type="GO" id="GO:0005520">
    <property type="term" value="F:insulin-like growth factor binding"/>
    <property type="evidence" value="ECO:0007669"/>
    <property type="project" value="InterPro"/>
</dbReference>
<dbReference type="PROSITE" id="PS50835">
    <property type="entry name" value="IG_LIKE"/>
    <property type="match status" value="1"/>
</dbReference>
<evidence type="ECO:0000259" key="7">
    <source>
        <dbReference type="PROSITE" id="PS50835"/>
    </source>
</evidence>
<keyword evidence="5" id="KW-0393">Immunoglobulin domain</keyword>
<feature type="domain" description="Ig-like" evidence="7">
    <location>
        <begin position="152"/>
        <end position="249"/>
    </location>
</feature>
<comment type="subcellular location">
    <subcellularLocation>
        <location evidence="1">Secreted</location>
    </subcellularLocation>
</comment>
<evidence type="ECO:0000256" key="4">
    <source>
        <dbReference type="ARBA" id="ARBA00023157"/>
    </source>
</evidence>
<keyword evidence="2" id="KW-0964">Secreted</keyword>
<dbReference type="InterPro" id="IPR011390">
    <property type="entry name" value="IGFBP_rP_mac25"/>
</dbReference>
<dbReference type="AlphaFoldDB" id="A0AAY4DAL5"/>
<dbReference type="InterPro" id="IPR036058">
    <property type="entry name" value="Kazal_dom_sf"/>
</dbReference>
<sequence length="262" mass="27992">MSWTGLVLLLGAGLGAAFPAYEYVDPDLDPDLATFDYYRSAAAECGACVPELCPPPRGCRAGLVPDACGCCRECGGLEDQACDLRGAPRRRGRCGPRLECRRLDAEPRCVCVEQEPLCASDGRTYMNVCRFQEAAFSSPGLNVSAGPCKTVPVIKVPPRGHVNVTGSSVVLLCEVFAFPMALVEWRKEGSDVVLPGDDPHISVQSRGGPQKYELSSWLQIEEAGPADSGTYRCTARNRLGSVSAAAPLRVLPPGEERSTSDL</sequence>
<dbReference type="SMART" id="SM00280">
    <property type="entry name" value="KAZAL"/>
    <property type="match status" value="1"/>
</dbReference>
<dbReference type="Gene3D" id="2.60.40.10">
    <property type="entry name" value="Immunoglobulins"/>
    <property type="match status" value="1"/>
</dbReference>
<dbReference type="InterPro" id="IPR003598">
    <property type="entry name" value="Ig_sub2"/>
</dbReference>
<dbReference type="GO" id="GO:0005615">
    <property type="term" value="C:extracellular space"/>
    <property type="evidence" value="ECO:0007669"/>
    <property type="project" value="TreeGrafter"/>
</dbReference>
<dbReference type="InterPro" id="IPR009030">
    <property type="entry name" value="Growth_fac_rcpt_cys_sf"/>
</dbReference>
<feature type="chain" id="PRO_5044343620" description="Kazal-type serine protease inhibitor domain-containing protein 1" evidence="6">
    <location>
        <begin position="18"/>
        <end position="262"/>
    </location>
</feature>
<evidence type="ECO:0000256" key="3">
    <source>
        <dbReference type="ARBA" id="ARBA00022729"/>
    </source>
</evidence>
<dbReference type="SMART" id="SM00409">
    <property type="entry name" value="IG"/>
    <property type="match status" value="1"/>
</dbReference>
<dbReference type="InterPro" id="IPR002350">
    <property type="entry name" value="Kazal_dom"/>
</dbReference>
<dbReference type="PANTHER" id="PTHR14186:SF25">
    <property type="entry name" value="KAZAL-TYPE SERINE PEPTIDASE INHIBITOR DOMAIN 3"/>
    <property type="match status" value="1"/>
</dbReference>
<evidence type="ECO:0000256" key="2">
    <source>
        <dbReference type="ARBA" id="ARBA00022525"/>
    </source>
</evidence>
<reference evidence="10" key="2">
    <citation type="submission" date="2025-08" db="UniProtKB">
        <authorList>
            <consortium name="Ensembl"/>
        </authorList>
    </citation>
    <scope>IDENTIFICATION</scope>
</reference>
<reference evidence="10" key="3">
    <citation type="submission" date="2025-09" db="UniProtKB">
        <authorList>
            <consortium name="Ensembl"/>
        </authorList>
    </citation>
    <scope>IDENTIFICATION</scope>
</reference>
<evidence type="ECO:0000256" key="6">
    <source>
        <dbReference type="SAM" id="SignalP"/>
    </source>
</evidence>
<dbReference type="Ensembl" id="ENSDCDT00010052492.1">
    <property type="protein sequence ID" value="ENSDCDP00010042458.1"/>
    <property type="gene ID" value="ENSDCDG00010026725.1"/>
</dbReference>